<dbReference type="PANTHER" id="PTHR43080:SF2">
    <property type="entry name" value="CBS DOMAIN-CONTAINING PROTEIN"/>
    <property type="match status" value="1"/>
</dbReference>
<dbReference type="Pfam" id="PF00571">
    <property type="entry name" value="CBS"/>
    <property type="match status" value="2"/>
</dbReference>
<dbReference type="SMART" id="SM00116">
    <property type="entry name" value="CBS"/>
    <property type="match status" value="2"/>
</dbReference>
<evidence type="ECO:0000256" key="1">
    <source>
        <dbReference type="ARBA" id="ARBA00023122"/>
    </source>
</evidence>
<dbReference type="SUPFAM" id="SSF54631">
    <property type="entry name" value="CBS-domain pair"/>
    <property type="match status" value="1"/>
</dbReference>
<reference evidence="4 5" key="1">
    <citation type="submission" date="2018-05" db="EMBL/GenBank/DDBJ databases">
        <title>Complete Genome Sequences of Extremely Thermoacidophilic, Metal-Mobilizing Type-Strain Members of the Archaeal Family Sulfolobaceae: Acidianus brierleyi DSM-1651T, Acidianus sulfidivorans DSM-18786T, Metallosphaera hakonensis DSM-7519T, and Metallosphaera prunae DSM-10039T.</title>
        <authorList>
            <person name="Counts J.A."/>
            <person name="Kelly R.M."/>
        </authorList>
    </citation>
    <scope>NUCLEOTIDE SEQUENCE [LARGE SCALE GENOMIC DNA]</scope>
    <source>
        <strain evidence="4 5">DSM 1651</strain>
    </source>
</reference>
<keyword evidence="1 2" id="KW-0129">CBS domain</keyword>
<dbReference type="PROSITE" id="PS51371">
    <property type="entry name" value="CBS"/>
    <property type="match status" value="2"/>
</dbReference>
<keyword evidence="5" id="KW-1185">Reference proteome</keyword>
<dbReference type="Gene3D" id="3.10.580.10">
    <property type="entry name" value="CBS-domain"/>
    <property type="match status" value="1"/>
</dbReference>
<dbReference type="EMBL" id="CP029289">
    <property type="protein sequence ID" value="AWR95707.1"/>
    <property type="molecule type" value="Genomic_DNA"/>
</dbReference>
<evidence type="ECO:0000256" key="2">
    <source>
        <dbReference type="PROSITE-ProRule" id="PRU00703"/>
    </source>
</evidence>
<evidence type="ECO:0000313" key="4">
    <source>
        <dbReference type="EMBL" id="AWR95707.1"/>
    </source>
</evidence>
<dbReference type="AlphaFoldDB" id="A0A2U9II48"/>
<dbReference type="PANTHER" id="PTHR43080">
    <property type="entry name" value="CBS DOMAIN-CONTAINING PROTEIN CBSX3, MITOCHONDRIAL"/>
    <property type="match status" value="1"/>
</dbReference>
<protein>
    <recommendedName>
        <fullName evidence="3">CBS domain-containing protein</fullName>
    </recommendedName>
</protein>
<organism evidence="4 5">
    <name type="scientific">Acidianus brierleyi</name>
    <dbReference type="NCBI Taxonomy" id="41673"/>
    <lineage>
        <taxon>Archaea</taxon>
        <taxon>Thermoproteota</taxon>
        <taxon>Thermoprotei</taxon>
        <taxon>Sulfolobales</taxon>
        <taxon>Sulfolobaceae</taxon>
        <taxon>Acidianus</taxon>
    </lineage>
</organism>
<dbReference type="InterPro" id="IPR051257">
    <property type="entry name" value="Diverse_CBS-Domain"/>
</dbReference>
<dbReference type="KEGG" id="abri:DFR85_15055"/>
<name>A0A2U9II48_9CREN</name>
<evidence type="ECO:0000259" key="3">
    <source>
        <dbReference type="PROSITE" id="PS51371"/>
    </source>
</evidence>
<evidence type="ECO:0000313" key="5">
    <source>
        <dbReference type="Proteomes" id="UP000248044"/>
    </source>
</evidence>
<proteinExistence type="predicted"/>
<feature type="domain" description="CBS" evidence="3">
    <location>
        <begin position="83"/>
        <end position="141"/>
    </location>
</feature>
<dbReference type="Proteomes" id="UP000248044">
    <property type="component" value="Chromosome"/>
</dbReference>
<accession>A0A2U9II48</accession>
<feature type="domain" description="CBS" evidence="3">
    <location>
        <begin position="19"/>
        <end position="76"/>
    </location>
</feature>
<dbReference type="InterPro" id="IPR046342">
    <property type="entry name" value="CBS_dom_sf"/>
</dbReference>
<gene>
    <name evidence="4" type="ORF">DFR85_15055</name>
</gene>
<dbReference type="InterPro" id="IPR000644">
    <property type="entry name" value="CBS_dom"/>
</dbReference>
<sequence length="144" mass="16315">MKVDEMRVNELLDIKFSDMLKKQTLMIDTNSSIADAASEMIRNNINSLLVAEKGKLVGIVTDKDIVKAVANKLDPSSNIQKIMTRTVITINGDEDVLEVLDTMLNNEIRHLVIRKNGNIVGTITRRDIISYILLFSKEWPSSWR</sequence>